<reference evidence="7" key="1">
    <citation type="submission" date="2020-05" db="EMBL/GenBank/DDBJ databases">
        <title>Phylogenomic resolution of chytrid fungi.</title>
        <authorList>
            <person name="Stajich J.E."/>
            <person name="Amses K."/>
            <person name="Simmons R."/>
            <person name="Seto K."/>
            <person name="Myers J."/>
            <person name="Bonds A."/>
            <person name="Quandt C.A."/>
            <person name="Barry K."/>
            <person name="Liu P."/>
            <person name="Grigoriev I."/>
            <person name="Longcore J.E."/>
            <person name="James T.Y."/>
        </authorList>
    </citation>
    <scope>NUCLEOTIDE SEQUENCE</scope>
    <source>
        <strain evidence="7">PLAUS21</strain>
    </source>
</reference>
<protein>
    <recommendedName>
        <fullName evidence="6">Peptidase A1 domain-containing protein</fullName>
    </recommendedName>
</protein>
<keyword evidence="2 5" id="KW-0064">Aspartyl protease</keyword>
<gene>
    <name evidence="7" type="ORF">HK103_004673</name>
</gene>
<feature type="disulfide bond" evidence="4">
    <location>
        <begin position="281"/>
        <end position="311"/>
    </location>
</feature>
<dbReference type="EMBL" id="JADGKB010000004">
    <property type="protein sequence ID" value="KAJ3261722.1"/>
    <property type="molecule type" value="Genomic_DNA"/>
</dbReference>
<name>A0AAD5YB02_9FUNG</name>
<accession>A0AAD5YB02</accession>
<comment type="caution">
    <text evidence="7">The sequence shown here is derived from an EMBL/GenBank/DDBJ whole genome shotgun (WGS) entry which is preliminary data.</text>
</comment>
<evidence type="ECO:0000259" key="6">
    <source>
        <dbReference type="PROSITE" id="PS51767"/>
    </source>
</evidence>
<dbReference type="PROSITE" id="PS00141">
    <property type="entry name" value="ASP_PROTEASE"/>
    <property type="match status" value="1"/>
</dbReference>
<feature type="active site" evidence="3">
    <location>
        <position position="248"/>
    </location>
</feature>
<dbReference type="SUPFAM" id="SSF50630">
    <property type="entry name" value="Acid proteases"/>
    <property type="match status" value="1"/>
</dbReference>
<feature type="active site" evidence="3">
    <location>
        <position position="58"/>
    </location>
</feature>
<dbReference type="PROSITE" id="PS51767">
    <property type="entry name" value="PEPTIDASE_A1"/>
    <property type="match status" value="1"/>
</dbReference>
<evidence type="ECO:0000256" key="5">
    <source>
        <dbReference type="RuleBase" id="RU000454"/>
    </source>
</evidence>
<sequence>MLLLASTVIQVSFALYTIPIFRSQRNSIESTSLDNLNGVLYSATVVVGNNQKLTVDLDTGSSDVWFRSTLCQSTDGSCSVEKQFDATDSSITDLKTTFNIKYGDLSHTDCEIVQGTVTLAGYSAAIPFGLATTMVGFNKSPDTDGILGLGFNDISAISSNLQGKSANWFDALQLPSGENVFSFFLSLDQQNTGELTIGGYDPNRIVGDIAFFPQYSPGLWDIDVTGMVFQVGSTTGQAQYQVTSGLVDTGTTRLVLEEKVYHAIHAALGATLEGETYVIDCRNTEAIVFEIQGKLFTLPYNYYMKQINDKCYTDIETDTNNPSVIFGDTFLRMFYSIFDKENKKIGFAVAKQS</sequence>
<evidence type="ECO:0000256" key="2">
    <source>
        <dbReference type="ARBA" id="ARBA00022750"/>
    </source>
</evidence>
<keyword evidence="5" id="KW-0645">Protease</keyword>
<keyword evidence="4" id="KW-1015">Disulfide bond</keyword>
<dbReference type="AlphaFoldDB" id="A0AAD5YB02"/>
<comment type="similarity">
    <text evidence="1 5">Belongs to the peptidase A1 family.</text>
</comment>
<keyword evidence="5" id="KW-0378">Hydrolase</keyword>
<dbReference type="InterPro" id="IPR021109">
    <property type="entry name" value="Peptidase_aspartic_dom_sf"/>
</dbReference>
<keyword evidence="8" id="KW-1185">Reference proteome</keyword>
<dbReference type="PANTHER" id="PTHR47966">
    <property type="entry name" value="BETA-SITE APP-CLEAVING ENZYME, ISOFORM A-RELATED"/>
    <property type="match status" value="1"/>
</dbReference>
<dbReference type="InterPro" id="IPR001461">
    <property type="entry name" value="Aspartic_peptidase_A1"/>
</dbReference>
<dbReference type="GO" id="GO:0006508">
    <property type="term" value="P:proteolysis"/>
    <property type="evidence" value="ECO:0007669"/>
    <property type="project" value="UniProtKB-KW"/>
</dbReference>
<evidence type="ECO:0000256" key="3">
    <source>
        <dbReference type="PIRSR" id="PIRSR601461-1"/>
    </source>
</evidence>
<evidence type="ECO:0000256" key="1">
    <source>
        <dbReference type="ARBA" id="ARBA00007447"/>
    </source>
</evidence>
<dbReference type="PANTHER" id="PTHR47966:SF51">
    <property type="entry name" value="BETA-SITE APP-CLEAVING ENZYME, ISOFORM A-RELATED"/>
    <property type="match status" value="1"/>
</dbReference>
<organism evidence="7 8">
    <name type="scientific">Boothiomyces macroporosus</name>
    <dbReference type="NCBI Taxonomy" id="261099"/>
    <lineage>
        <taxon>Eukaryota</taxon>
        <taxon>Fungi</taxon>
        <taxon>Fungi incertae sedis</taxon>
        <taxon>Chytridiomycota</taxon>
        <taxon>Chytridiomycota incertae sedis</taxon>
        <taxon>Chytridiomycetes</taxon>
        <taxon>Rhizophydiales</taxon>
        <taxon>Terramycetaceae</taxon>
        <taxon>Boothiomyces</taxon>
    </lineage>
</organism>
<evidence type="ECO:0000313" key="8">
    <source>
        <dbReference type="Proteomes" id="UP001210925"/>
    </source>
</evidence>
<dbReference type="PRINTS" id="PR00792">
    <property type="entry name" value="PEPSIN"/>
</dbReference>
<proteinExistence type="inferred from homology"/>
<dbReference type="InterPro" id="IPR001969">
    <property type="entry name" value="Aspartic_peptidase_AS"/>
</dbReference>
<dbReference type="InterPro" id="IPR033121">
    <property type="entry name" value="PEPTIDASE_A1"/>
</dbReference>
<dbReference type="Pfam" id="PF00026">
    <property type="entry name" value="Asp"/>
    <property type="match status" value="1"/>
</dbReference>
<dbReference type="CDD" id="cd05471">
    <property type="entry name" value="pepsin_like"/>
    <property type="match status" value="1"/>
</dbReference>
<feature type="domain" description="Peptidase A1" evidence="6">
    <location>
        <begin position="41"/>
        <end position="348"/>
    </location>
</feature>
<evidence type="ECO:0000313" key="7">
    <source>
        <dbReference type="EMBL" id="KAJ3261722.1"/>
    </source>
</evidence>
<dbReference type="Gene3D" id="2.40.70.10">
    <property type="entry name" value="Acid Proteases"/>
    <property type="match status" value="2"/>
</dbReference>
<evidence type="ECO:0000256" key="4">
    <source>
        <dbReference type="PIRSR" id="PIRSR601461-2"/>
    </source>
</evidence>
<dbReference type="Proteomes" id="UP001210925">
    <property type="component" value="Unassembled WGS sequence"/>
</dbReference>
<dbReference type="InterPro" id="IPR034164">
    <property type="entry name" value="Pepsin-like_dom"/>
</dbReference>
<dbReference type="GO" id="GO:0004190">
    <property type="term" value="F:aspartic-type endopeptidase activity"/>
    <property type="evidence" value="ECO:0007669"/>
    <property type="project" value="UniProtKB-KW"/>
</dbReference>
<feature type="disulfide bond" evidence="4">
    <location>
        <begin position="71"/>
        <end position="78"/>
    </location>
</feature>